<name>W7XBM2_TETTS</name>
<reference evidence="2" key="1">
    <citation type="journal article" date="2006" name="PLoS Biol.">
        <title>Macronuclear genome sequence of the ciliate Tetrahymena thermophila, a model eukaryote.</title>
        <authorList>
            <person name="Eisen J.A."/>
            <person name="Coyne R.S."/>
            <person name="Wu M."/>
            <person name="Wu D."/>
            <person name="Thiagarajan M."/>
            <person name="Wortman J.R."/>
            <person name="Badger J.H."/>
            <person name="Ren Q."/>
            <person name="Amedeo P."/>
            <person name="Jones K.M."/>
            <person name="Tallon L.J."/>
            <person name="Delcher A.L."/>
            <person name="Salzberg S.L."/>
            <person name="Silva J.C."/>
            <person name="Haas B.J."/>
            <person name="Majoros W.H."/>
            <person name="Farzad M."/>
            <person name="Carlton J.M."/>
            <person name="Smith R.K. Jr."/>
            <person name="Garg J."/>
            <person name="Pearlman R.E."/>
            <person name="Karrer K.M."/>
            <person name="Sun L."/>
            <person name="Manning G."/>
            <person name="Elde N.C."/>
            <person name="Turkewitz A.P."/>
            <person name="Asai D.J."/>
            <person name="Wilkes D.E."/>
            <person name="Wang Y."/>
            <person name="Cai H."/>
            <person name="Collins K."/>
            <person name="Stewart B.A."/>
            <person name="Lee S.R."/>
            <person name="Wilamowska K."/>
            <person name="Weinberg Z."/>
            <person name="Ruzzo W.L."/>
            <person name="Wloga D."/>
            <person name="Gaertig J."/>
            <person name="Frankel J."/>
            <person name="Tsao C.-C."/>
            <person name="Gorovsky M.A."/>
            <person name="Keeling P.J."/>
            <person name="Waller R.F."/>
            <person name="Patron N.J."/>
            <person name="Cherry J.M."/>
            <person name="Stover N.A."/>
            <person name="Krieger C.J."/>
            <person name="del Toro C."/>
            <person name="Ryder H.F."/>
            <person name="Williamson S.C."/>
            <person name="Barbeau R.A."/>
            <person name="Hamilton E.P."/>
            <person name="Orias E."/>
        </authorList>
    </citation>
    <scope>NUCLEOTIDE SEQUENCE [LARGE SCALE GENOMIC DNA]</scope>
    <source>
        <strain evidence="2">SB210</strain>
    </source>
</reference>
<dbReference type="GeneID" id="24437926"/>
<protein>
    <submittedName>
        <fullName evidence="1">Uncharacterized protein</fullName>
    </submittedName>
</protein>
<proteinExistence type="predicted"/>
<sequence>MQNKLVKPQEIIREAEYQKLLYLDLKSQNILGINDKNTIINGAIVTIAIFQQIIGQKDLALFDKKQSREKLESVIGLQKLCWKLKTLIQDQVPQNYEDMLII</sequence>
<keyword evidence="2" id="KW-1185">Reference proteome</keyword>
<dbReference type="Proteomes" id="UP000009168">
    <property type="component" value="Unassembled WGS sequence"/>
</dbReference>
<dbReference type="KEGG" id="tet:TTHERM_000227699"/>
<dbReference type="InParanoid" id="W7XBM2"/>
<evidence type="ECO:0000313" key="1">
    <source>
        <dbReference type="EMBL" id="EWS74752.1"/>
    </source>
</evidence>
<gene>
    <name evidence="1" type="ORF">TTHERM_000227699</name>
</gene>
<accession>W7XBM2</accession>
<organism evidence="1 2">
    <name type="scientific">Tetrahymena thermophila (strain SB210)</name>
    <dbReference type="NCBI Taxonomy" id="312017"/>
    <lineage>
        <taxon>Eukaryota</taxon>
        <taxon>Sar</taxon>
        <taxon>Alveolata</taxon>
        <taxon>Ciliophora</taxon>
        <taxon>Intramacronucleata</taxon>
        <taxon>Oligohymenophorea</taxon>
        <taxon>Hymenostomatida</taxon>
        <taxon>Tetrahymenina</taxon>
        <taxon>Tetrahymenidae</taxon>
        <taxon>Tetrahymena</taxon>
    </lineage>
</organism>
<dbReference type="AlphaFoldDB" id="W7XBM2"/>
<dbReference type="RefSeq" id="XP_012652753.1">
    <property type="nucleotide sequence ID" value="XM_012797299.1"/>
</dbReference>
<dbReference type="EMBL" id="GG662718">
    <property type="protein sequence ID" value="EWS74752.1"/>
    <property type="molecule type" value="Genomic_DNA"/>
</dbReference>
<evidence type="ECO:0000313" key="2">
    <source>
        <dbReference type="Proteomes" id="UP000009168"/>
    </source>
</evidence>